<proteinExistence type="predicted"/>
<gene>
    <name evidence="1" type="ORF">A7L45_15580</name>
</gene>
<dbReference type="STRING" id="1552.A7L45_15580"/>
<sequence length="189" mass="22099">MFLENILDNPTCQPVAERYKKWYEFMEKNVEFSFIDSEMHTKHHCARVLLLALIIAHQIGLSDEEMNSLSMAAVFHDSRRLDDWLDTGHGKRAAEYYKESYSKYDISFDERTYYVMAYHDRDDVLGLSEIKKSPALSQNCILLYKIFKDSDGLDRFRLGPDGLDVNMLRTKEASKLVDFAKYLLKKSSE</sequence>
<dbReference type="EMBL" id="CP015756">
    <property type="protein sequence ID" value="APC41394.1"/>
    <property type="molecule type" value="Genomic_DNA"/>
</dbReference>
<dbReference type="KEGG" id="ceu:A7L45_15580"/>
<dbReference type="CDD" id="cd00077">
    <property type="entry name" value="HDc"/>
    <property type="match status" value="1"/>
</dbReference>
<dbReference type="SUPFAM" id="SSF109604">
    <property type="entry name" value="HD-domain/PDEase-like"/>
    <property type="match status" value="1"/>
</dbReference>
<name>A0A1J0GJ17_9CLOT</name>
<dbReference type="InterPro" id="IPR003607">
    <property type="entry name" value="HD/PDEase_dom"/>
</dbReference>
<keyword evidence="2" id="KW-1185">Reference proteome</keyword>
<organism evidence="1 2">
    <name type="scientific">Clostridium estertheticum subsp. estertheticum</name>
    <dbReference type="NCBI Taxonomy" id="1552"/>
    <lineage>
        <taxon>Bacteria</taxon>
        <taxon>Bacillati</taxon>
        <taxon>Bacillota</taxon>
        <taxon>Clostridia</taxon>
        <taxon>Eubacteriales</taxon>
        <taxon>Clostridiaceae</taxon>
        <taxon>Clostridium</taxon>
    </lineage>
</organism>
<protein>
    <recommendedName>
        <fullName evidence="3">HD domain-containing protein</fullName>
    </recommendedName>
</protein>
<evidence type="ECO:0000313" key="1">
    <source>
        <dbReference type="EMBL" id="APC41394.1"/>
    </source>
</evidence>
<dbReference type="AlphaFoldDB" id="A0A1J0GJ17"/>
<dbReference type="Gene3D" id="1.10.3210.10">
    <property type="entry name" value="Hypothetical protein af1432"/>
    <property type="match status" value="1"/>
</dbReference>
<accession>A0A1J0GJ17</accession>
<evidence type="ECO:0008006" key="3">
    <source>
        <dbReference type="Google" id="ProtNLM"/>
    </source>
</evidence>
<evidence type="ECO:0000313" key="2">
    <source>
        <dbReference type="Proteomes" id="UP000182569"/>
    </source>
</evidence>
<reference evidence="2" key="1">
    <citation type="journal article" date="2016" name="Front. Microbiol.">
        <title>Complete Genome Sequence of Clostridium estertheticum DSM 8809, a Microbe Identified in Spoiled Vacuum Packed Beef.</title>
        <authorList>
            <person name="Yu Z."/>
            <person name="Gunn L."/>
            <person name="Brennan E."/>
            <person name="Reid R."/>
            <person name="Wall P.G."/>
            <person name="Gaora O.P."/>
            <person name="Hurley D."/>
            <person name="Bolton D."/>
            <person name="Fanning S."/>
        </authorList>
    </citation>
    <scope>NUCLEOTIDE SEQUENCE [LARGE SCALE GENOMIC DNA]</scope>
    <source>
        <strain evidence="2">DSM 8809</strain>
    </source>
</reference>
<dbReference type="Proteomes" id="UP000182569">
    <property type="component" value="Chromosome"/>
</dbReference>